<accession>A0A1G7P2M8</accession>
<proteinExistence type="predicted"/>
<keyword evidence="1" id="KW-0238">DNA-binding</keyword>
<dbReference type="GO" id="GO:0003677">
    <property type="term" value="F:DNA binding"/>
    <property type="evidence" value="ECO:0007669"/>
    <property type="project" value="UniProtKB-KW"/>
</dbReference>
<dbReference type="EMBL" id="FNAN01000012">
    <property type="protein sequence ID" value="SDF80558.1"/>
    <property type="molecule type" value="Genomic_DNA"/>
</dbReference>
<dbReference type="STRING" id="659014.SAMN04487996_112241"/>
<dbReference type="AlphaFoldDB" id="A0A1G7P2M8"/>
<sequence length="357" mass="39118">MNLADIAALRLANQQILNTRFTDPAELVAWMGAVQSQDFAMAKWALGLRLKKATDAAVEQAVDAGGIIRTHIMRPTWHFVAKEDARWIMELTAPHVYRLAGSMYRQLKLDDGVFKITNDLIGKLLADGAELTREEVISEVNKAGIETDNLRATHIMFQAELDKIICNGARRGKKFTYALFDKKIPASAALEREEALAALAKRYFTSHGPATVQDFAWWSGLSLTDSKLAFEAVRGEFEGANVDGREYLFTGVSEIPKVHGKAMLIPAFDEITIGYADRSAAMDDAVAQNPDSGAGIFKPVVMVKGKIVASWRRTEKKDSVNIELAPLAKMPAAAGNSLEAAGTAYARFIGKKNVVFQ</sequence>
<dbReference type="PANTHER" id="PTHR38479:SF2">
    <property type="entry name" value="WINGED HELIX DNA-BINDING DOMAIN-CONTAINING PROTEIN"/>
    <property type="match status" value="1"/>
</dbReference>
<dbReference type="InterPro" id="IPR009351">
    <property type="entry name" value="AlkZ-like"/>
</dbReference>
<reference evidence="2" key="1">
    <citation type="submission" date="2016-10" db="EMBL/GenBank/DDBJ databases">
        <authorList>
            <person name="Varghese N."/>
            <person name="Submissions S."/>
        </authorList>
    </citation>
    <scope>NUCLEOTIDE SEQUENCE [LARGE SCALE GENOMIC DNA]</scope>
    <source>
        <strain evidence="2">DSM 25329</strain>
    </source>
</reference>
<dbReference type="Pfam" id="PF06224">
    <property type="entry name" value="AlkZ-like"/>
    <property type="match status" value="1"/>
</dbReference>
<organism evidence="1 2">
    <name type="scientific">Dyadobacter soli</name>
    <dbReference type="NCBI Taxonomy" id="659014"/>
    <lineage>
        <taxon>Bacteria</taxon>
        <taxon>Pseudomonadati</taxon>
        <taxon>Bacteroidota</taxon>
        <taxon>Cytophagia</taxon>
        <taxon>Cytophagales</taxon>
        <taxon>Spirosomataceae</taxon>
        <taxon>Dyadobacter</taxon>
    </lineage>
</organism>
<keyword evidence="2" id="KW-1185">Reference proteome</keyword>
<dbReference type="RefSeq" id="WP_090154273.1">
    <property type="nucleotide sequence ID" value="NZ_FNAN01000012.1"/>
</dbReference>
<evidence type="ECO:0000313" key="2">
    <source>
        <dbReference type="Proteomes" id="UP000198748"/>
    </source>
</evidence>
<dbReference type="PANTHER" id="PTHR38479">
    <property type="entry name" value="LMO0824 PROTEIN"/>
    <property type="match status" value="1"/>
</dbReference>
<dbReference type="OrthoDB" id="2210247at2"/>
<gene>
    <name evidence="1" type="ORF">SAMN04487996_112241</name>
</gene>
<name>A0A1G7P2M8_9BACT</name>
<dbReference type="Proteomes" id="UP000198748">
    <property type="component" value="Unassembled WGS sequence"/>
</dbReference>
<protein>
    <submittedName>
        <fullName evidence="1">Winged helix DNA-binding domain-containing protein</fullName>
    </submittedName>
</protein>
<evidence type="ECO:0000313" key="1">
    <source>
        <dbReference type="EMBL" id="SDF80558.1"/>
    </source>
</evidence>